<dbReference type="KEGG" id="cna:AB433_17510"/>
<reference evidence="1 2" key="1">
    <citation type="submission" date="2015-06" db="EMBL/GenBank/DDBJ databases">
        <authorList>
            <person name="Zeng Y."/>
            <person name="Huang Y."/>
        </authorList>
    </citation>
    <scope>NUCLEOTIDE SEQUENCE [LARGE SCALE GENOMIC DNA]</scope>
    <source>
        <strain evidence="1 2">PQ-2</strain>
    </source>
</reference>
<dbReference type="STRING" id="1348774.AB433_17510"/>
<dbReference type="InterPro" id="IPR011042">
    <property type="entry name" value="6-blade_b-propeller_TolB-like"/>
</dbReference>
<dbReference type="AlphaFoldDB" id="A0A0G3XJI9"/>
<organism evidence="1 2">
    <name type="scientific">Croceicoccus naphthovorans</name>
    <dbReference type="NCBI Taxonomy" id="1348774"/>
    <lineage>
        <taxon>Bacteria</taxon>
        <taxon>Pseudomonadati</taxon>
        <taxon>Pseudomonadota</taxon>
        <taxon>Alphaproteobacteria</taxon>
        <taxon>Sphingomonadales</taxon>
        <taxon>Erythrobacteraceae</taxon>
        <taxon>Croceicoccus</taxon>
    </lineage>
</organism>
<dbReference type="EMBL" id="CP011770">
    <property type="protein sequence ID" value="AKM11372.1"/>
    <property type="molecule type" value="Genomic_DNA"/>
</dbReference>
<dbReference type="InterPro" id="IPR001375">
    <property type="entry name" value="Peptidase_S9_cat"/>
</dbReference>
<dbReference type="Proteomes" id="UP000035287">
    <property type="component" value="Chromosome"/>
</dbReference>
<dbReference type="NCBIfam" id="NF033523">
    <property type="entry name" value="lasso_peptidase"/>
    <property type="match status" value="1"/>
</dbReference>
<dbReference type="OrthoDB" id="100212at2"/>
<dbReference type="InterPro" id="IPR029058">
    <property type="entry name" value="AB_hydrolase_fold"/>
</dbReference>
<dbReference type="PATRIC" id="fig|1348774.3.peg.3681"/>
<dbReference type="InterPro" id="IPR053536">
    <property type="entry name" value="Lasso_peptide_isopeptidase"/>
</dbReference>
<keyword evidence="2" id="KW-1185">Reference proteome</keyword>
<evidence type="ECO:0000313" key="2">
    <source>
        <dbReference type="Proteomes" id="UP000035287"/>
    </source>
</evidence>
<evidence type="ECO:0000313" key="1">
    <source>
        <dbReference type="EMBL" id="AKM11372.1"/>
    </source>
</evidence>
<name>A0A0G3XJI9_9SPHN</name>
<dbReference type="Gene3D" id="3.40.50.1820">
    <property type="entry name" value="alpha/beta hydrolase"/>
    <property type="match status" value="1"/>
</dbReference>
<dbReference type="Pfam" id="PF00326">
    <property type="entry name" value="Peptidase_S9"/>
    <property type="match status" value="1"/>
</dbReference>
<proteinExistence type="predicted"/>
<dbReference type="SUPFAM" id="SSF53474">
    <property type="entry name" value="alpha/beta-Hydrolases"/>
    <property type="match status" value="1"/>
</dbReference>
<dbReference type="RefSeq" id="WP_047822858.1">
    <property type="nucleotide sequence ID" value="NZ_CP011770.1"/>
</dbReference>
<dbReference type="Gene3D" id="2.120.10.30">
    <property type="entry name" value="TolB, C-terminal domain"/>
    <property type="match status" value="1"/>
</dbReference>
<dbReference type="GO" id="GO:0008236">
    <property type="term" value="F:serine-type peptidase activity"/>
    <property type="evidence" value="ECO:0007669"/>
    <property type="project" value="InterPro"/>
</dbReference>
<dbReference type="GO" id="GO:0006508">
    <property type="term" value="P:proteolysis"/>
    <property type="evidence" value="ECO:0007669"/>
    <property type="project" value="InterPro"/>
</dbReference>
<gene>
    <name evidence="1" type="ORF">AB433_17510</name>
</gene>
<sequence length="715" mass="78714">MSLALAAALSQSIVPHVDLPPPQEDPCAGFEEAEGLSGIGQRAFTLDDQVRMADIGRANPVGAARAIGVAPDGEHIAFVVKRANPEANVYCQRLMIAAMDGSGAAVEVDRGGEFIRDDFRLRDFPAIMAGWDRPNPPRWSSDGSRIGYLKRLNGSTQVWLVDPDRTVPPRQATALPDNVDSFAWTNDGTALIVATRPGIRIQSEAIAREAAEGFLFDERFSPQFADRPIPTGQLETHYSYVSLADGEVWVASSEEARLLSGEAPEGLPARARAYAENDSGIAAWLEPSEPTRLISPTRLVVGWPDGNQIVCEQKACEGIRELWWSSDGTALLALQATGWANSQTAILRWELGEAQPRQILLTEDALVGCTVAGGELLCGREGFGQPRRLVAIDVVTGADRLIHDPNPRLEERTFGTVERLRFRNAFGAESYADLVLPPDHQAGQRHPLIVVQYTSVGFLRGGTGDEVPIHPLANRGFAVLSFDRPDFSAAALGATTEEELTRANRADWIDRRRVQSSLETAISLAIDTGSVDRARMGISGFSDGGSTVQWALINSDLFQVASMGSCCEDMYSYPLAAGPRFTDFVRAMGYRHFEPGTEEFWKPMSLILNVDDVDVPILIQTGDSEYEAGLDVFETYSYRGRPIELYVLEDETHIKWQPAHRQAIYRRSVEWFEFWLMKRMDCDPAKVGQYARWLAMDGAPARKDLRCSDGRSSLP</sequence>
<protein>
    <submittedName>
        <fullName evidence="1">Uncharacterized protein</fullName>
    </submittedName>
</protein>
<accession>A0A0G3XJI9</accession>
<dbReference type="SUPFAM" id="SSF82171">
    <property type="entry name" value="DPP6 N-terminal domain-like"/>
    <property type="match status" value="1"/>
</dbReference>